<evidence type="ECO:0000313" key="5">
    <source>
        <dbReference type="Proteomes" id="UP000297475"/>
    </source>
</evidence>
<organism evidence="4 5">
    <name type="scientific">Natronospirillum operosum</name>
    <dbReference type="NCBI Taxonomy" id="2759953"/>
    <lineage>
        <taxon>Bacteria</taxon>
        <taxon>Pseudomonadati</taxon>
        <taxon>Pseudomonadota</taxon>
        <taxon>Gammaproteobacteria</taxon>
        <taxon>Oceanospirillales</taxon>
        <taxon>Natronospirillaceae</taxon>
        <taxon>Natronospirillum</taxon>
    </lineage>
</organism>
<evidence type="ECO:0000259" key="3">
    <source>
        <dbReference type="Pfam" id="PF19346"/>
    </source>
</evidence>
<feature type="domain" description="DUF2914" evidence="2">
    <location>
        <begin position="283"/>
        <end position="347"/>
    </location>
</feature>
<dbReference type="AlphaFoldDB" id="A0A4Z0WD06"/>
<gene>
    <name evidence="4" type="ORF">E4656_04920</name>
</gene>
<dbReference type="Pfam" id="PF11141">
    <property type="entry name" value="DUF2914"/>
    <property type="match status" value="1"/>
</dbReference>
<evidence type="ECO:0000256" key="1">
    <source>
        <dbReference type="SAM" id="Phobius"/>
    </source>
</evidence>
<dbReference type="PIRSF" id="PIRSF029727">
    <property type="entry name" value="UCP029727"/>
    <property type="match status" value="1"/>
</dbReference>
<dbReference type="RefSeq" id="WP_135481682.1">
    <property type="nucleotide sequence ID" value="NZ_SRMF01000001.1"/>
</dbReference>
<feature type="transmembrane region" description="Helical" evidence="1">
    <location>
        <begin position="32"/>
        <end position="50"/>
    </location>
</feature>
<proteinExistence type="predicted"/>
<dbReference type="Proteomes" id="UP000297475">
    <property type="component" value="Unassembled WGS sequence"/>
</dbReference>
<keyword evidence="5" id="KW-1185">Reference proteome</keyword>
<sequence>MGLRRWGIPWTPLIQVSRSTVSVFVRLLRRHSGIMAVIGFSAGLASFLLVQRQADASRVIAILMLLTWVWLVLEKPIRHLLVVRLGFKLSPYAIKFATQMVHQESLFFALPFFFITTTWGAPQMLFSALLMAAAAVSIMDPIYHKRIAANRWLFPLFHGFSLFALLLVALPILLHLTTTTSYKLALVVAALVSAPAVFRAIQASGWWVLPARLCLLIALGLAGWSLRPWVPPATLWVTDMTFTHEVSPNREPRERLFNVPAADLQAQGLYAYTAVRAPLGLEETIYHEWHHNGVVLDRIALQINGGREAGYRSWSRKENFPSEVKGRWDVRVLTEGNQLIGQRTFVVGP</sequence>
<dbReference type="InterPro" id="IPR016937">
    <property type="entry name" value="UCP029727"/>
</dbReference>
<feature type="transmembrane region" description="Helical" evidence="1">
    <location>
        <begin position="56"/>
        <end position="73"/>
    </location>
</feature>
<feature type="transmembrane region" description="Helical" evidence="1">
    <location>
        <begin position="180"/>
        <end position="198"/>
    </location>
</feature>
<protein>
    <submittedName>
        <fullName evidence="4">DUF2914 domain-containing protein</fullName>
    </submittedName>
</protein>
<feature type="transmembrane region" description="Helical" evidence="1">
    <location>
        <begin position="205"/>
        <end position="226"/>
    </location>
</feature>
<keyword evidence="1" id="KW-0812">Transmembrane</keyword>
<name>A0A4Z0WD06_9GAMM</name>
<feature type="transmembrane region" description="Helical" evidence="1">
    <location>
        <begin position="152"/>
        <end position="174"/>
    </location>
</feature>
<keyword evidence="1" id="KW-0472">Membrane</keyword>
<reference evidence="4 5" key="1">
    <citation type="submission" date="2019-04" db="EMBL/GenBank/DDBJ databases">
        <title>Natronospirillum operosus gen. nov., sp. nov., a haloalkaliphilic satellite isolated from decaying biomass of laboratory culture of cyanobacterium Geitlerinema sp. and proposal of Natronospirillaceae fam. nov. and Saccharospirillaceae fam. nov.</title>
        <authorList>
            <person name="Kevbrin V."/>
            <person name="Boltyanskaya Y."/>
            <person name="Koziaeva V."/>
            <person name="Grouzdev D.S."/>
            <person name="Park M."/>
            <person name="Cho J."/>
        </authorList>
    </citation>
    <scope>NUCLEOTIDE SEQUENCE [LARGE SCALE GENOMIC DNA]</scope>
    <source>
        <strain evidence="4 5">G-116</strain>
    </source>
</reference>
<dbReference type="EMBL" id="SRMF01000001">
    <property type="protein sequence ID" value="TGG95754.1"/>
    <property type="molecule type" value="Genomic_DNA"/>
</dbReference>
<dbReference type="InterPro" id="IPR022606">
    <property type="entry name" value="DUF2914"/>
</dbReference>
<evidence type="ECO:0000313" key="4">
    <source>
        <dbReference type="EMBL" id="TGG95754.1"/>
    </source>
</evidence>
<keyword evidence="1" id="KW-1133">Transmembrane helix</keyword>
<feature type="domain" description="DUF5924" evidence="3">
    <location>
        <begin position="18"/>
        <end position="271"/>
    </location>
</feature>
<dbReference type="InterPro" id="IPR045968">
    <property type="entry name" value="DUF5924"/>
</dbReference>
<dbReference type="Pfam" id="PF19346">
    <property type="entry name" value="DUF5924"/>
    <property type="match status" value="1"/>
</dbReference>
<dbReference type="OrthoDB" id="6934181at2"/>
<evidence type="ECO:0000259" key="2">
    <source>
        <dbReference type="Pfam" id="PF11141"/>
    </source>
</evidence>
<comment type="caution">
    <text evidence="4">The sequence shown here is derived from an EMBL/GenBank/DDBJ whole genome shotgun (WGS) entry which is preliminary data.</text>
</comment>
<feature type="transmembrane region" description="Helical" evidence="1">
    <location>
        <begin position="121"/>
        <end position="140"/>
    </location>
</feature>
<accession>A0A4Z0WD06</accession>